<keyword evidence="10" id="KW-1185">Reference proteome</keyword>
<feature type="transmembrane region" description="Helical" evidence="7">
    <location>
        <begin position="78"/>
        <end position="98"/>
    </location>
</feature>
<dbReference type="Pfam" id="PF13727">
    <property type="entry name" value="CoA_binding_3"/>
    <property type="match status" value="1"/>
</dbReference>
<dbReference type="EMBL" id="CP036526">
    <property type="protein sequence ID" value="QDT13037.1"/>
    <property type="molecule type" value="Genomic_DNA"/>
</dbReference>
<evidence type="ECO:0000313" key="10">
    <source>
        <dbReference type="Proteomes" id="UP000319817"/>
    </source>
</evidence>
<dbReference type="Proteomes" id="UP000319817">
    <property type="component" value="Chromosome"/>
</dbReference>
<dbReference type="InterPro" id="IPR036291">
    <property type="entry name" value="NAD(P)-bd_dom_sf"/>
</dbReference>
<dbReference type="InterPro" id="IPR003362">
    <property type="entry name" value="Bact_transf"/>
</dbReference>
<evidence type="ECO:0000259" key="8">
    <source>
        <dbReference type="Pfam" id="PF02397"/>
    </source>
</evidence>
<dbReference type="GO" id="GO:0089702">
    <property type="term" value="F:undecaprenyl-phosphate glucose phosphotransferase activity"/>
    <property type="evidence" value="ECO:0007669"/>
    <property type="project" value="UniProtKB-EC"/>
</dbReference>
<evidence type="ECO:0000256" key="2">
    <source>
        <dbReference type="ARBA" id="ARBA00006464"/>
    </source>
</evidence>
<dbReference type="Gene3D" id="3.40.50.720">
    <property type="entry name" value="NAD(P)-binding Rossmann-like Domain"/>
    <property type="match status" value="1"/>
</dbReference>
<dbReference type="InterPro" id="IPR017475">
    <property type="entry name" value="EPS_sugar_tfrase"/>
</dbReference>
<name>A0A517P0Y2_9BACT</name>
<dbReference type="OrthoDB" id="9766874at2"/>
<feature type="transmembrane region" description="Helical" evidence="7">
    <location>
        <begin position="44"/>
        <end position="66"/>
    </location>
</feature>
<dbReference type="EC" id="2.7.8.31" evidence="9"/>
<dbReference type="NCBIfam" id="TIGR03023">
    <property type="entry name" value="WcaJ_sugtrans"/>
    <property type="match status" value="1"/>
</dbReference>
<evidence type="ECO:0000256" key="4">
    <source>
        <dbReference type="ARBA" id="ARBA00022692"/>
    </source>
</evidence>
<feature type="transmembrane region" description="Helical" evidence="7">
    <location>
        <begin position="284"/>
        <end position="305"/>
    </location>
</feature>
<protein>
    <submittedName>
        <fullName evidence="9">UDP-glucose:undecaprenyl-phosphate glucose-1-phosphate transferase</fullName>
        <ecNumber evidence="9">2.7.8.31</ecNumber>
    </submittedName>
</protein>
<evidence type="ECO:0000313" key="9">
    <source>
        <dbReference type="EMBL" id="QDT13037.1"/>
    </source>
</evidence>
<dbReference type="GO" id="GO:0016020">
    <property type="term" value="C:membrane"/>
    <property type="evidence" value="ECO:0007669"/>
    <property type="project" value="UniProtKB-SubCell"/>
</dbReference>
<accession>A0A517P0Y2</accession>
<keyword evidence="5 7" id="KW-1133">Transmembrane helix</keyword>
<evidence type="ECO:0000256" key="1">
    <source>
        <dbReference type="ARBA" id="ARBA00004141"/>
    </source>
</evidence>
<keyword evidence="4 7" id="KW-0812">Transmembrane</keyword>
<feature type="transmembrane region" description="Helical" evidence="7">
    <location>
        <begin position="20"/>
        <end position="38"/>
    </location>
</feature>
<evidence type="ECO:0000256" key="6">
    <source>
        <dbReference type="ARBA" id="ARBA00023136"/>
    </source>
</evidence>
<dbReference type="NCBIfam" id="TIGR03025">
    <property type="entry name" value="EPS_sugtrans"/>
    <property type="match status" value="1"/>
</dbReference>
<dbReference type="AlphaFoldDB" id="A0A517P0Y2"/>
<gene>
    <name evidence="9" type="primary">wcaJ_2</name>
    <name evidence="9" type="ORF">K239x_50520</name>
</gene>
<organism evidence="9 10">
    <name type="scientific">Stieleria marina</name>
    <dbReference type="NCBI Taxonomy" id="1930275"/>
    <lineage>
        <taxon>Bacteria</taxon>
        <taxon>Pseudomonadati</taxon>
        <taxon>Planctomycetota</taxon>
        <taxon>Planctomycetia</taxon>
        <taxon>Pirellulales</taxon>
        <taxon>Pirellulaceae</taxon>
        <taxon>Stieleria</taxon>
    </lineage>
</organism>
<evidence type="ECO:0000256" key="7">
    <source>
        <dbReference type="SAM" id="Phobius"/>
    </source>
</evidence>
<dbReference type="RefSeq" id="WP_145420838.1">
    <property type="nucleotide sequence ID" value="NZ_CP036526.1"/>
</dbReference>
<sequence length="469" mass="52057">MHTRSPINAQRGWLDLIQPAIDAVAIIGALALVCWSSSEYFDGATWLTGLTAVVLFSLISQATGLQRRQQQDSANSELTAIITTWFVTVLFLSLVGFMTRYSDQFARSVILGWAILAPSLIGLGRMGLRILLQTLVSRGYRVRRVAIAGLNDLGRQTAANIASQPALGLKLTGFFDDRIETRSDENAGGTDETLAGSLAQLVDLARAGEVDTIMITLPMRAEDRIKFLLDKLSDSTVSVYIVPDFFVFELLHSRWTTMGDLPAVSVFENPLFGVDGMLKRGVDLSIAIVGLIAISIPMLLIALAVKLSSAGPVFFRQKRYGIDGREIMVWKFRSMRTCDNGPVVKQATKDDPRITRIGGILRKTSLDELPQLFNVIGGSMSLVGPRPHASAHNEQYRGQIRGYMLRHKVKPGITGLAQVNGCRGETETLDKMERRVEWDHQYIRRWSLWLDVSILLKTFTVIWGQEEAY</sequence>
<dbReference type="Pfam" id="PF02397">
    <property type="entry name" value="Bac_transf"/>
    <property type="match status" value="1"/>
</dbReference>
<evidence type="ECO:0000256" key="3">
    <source>
        <dbReference type="ARBA" id="ARBA00022679"/>
    </source>
</evidence>
<dbReference type="PANTHER" id="PTHR30576">
    <property type="entry name" value="COLANIC BIOSYNTHESIS UDP-GLUCOSE LIPID CARRIER TRANSFERASE"/>
    <property type="match status" value="1"/>
</dbReference>
<feature type="transmembrane region" description="Helical" evidence="7">
    <location>
        <begin position="110"/>
        <end position="132"/>
    </location>
</feature>
<comment type="similarity">
    <text evidence="2">Belongs to the bacterial sugar transferase family.</text>
</comment>
<proteinExistence type="inferred from homology"/>
<dbReference type="InterPro" id="IPR017473">
    <property type="entry name" value="Undecaprenyl-P_gluc_Ptfrase"/>
</dbReference>
<feature type="domain" description="Bacterial sugar transferase" evidence="8">
    <location>
        <begin position="279"/>
        <end position="462"/>
    </location>
</feature>
<keyword evidence="6 7" id="KW-0472">Membrane</keyword>
<reference evidence="9 10" key="1">
    <citation type="submission" date="2019-02" db="EMBL/GenBank/DDBJ databases">
        <title>Deep-cultivation of Planctomycetes and their phenomic and genomic characterization uncovers novel biology.</title>
        <authorList>
            <person name="Wiegand S."/>
            <person name="Jogler M."/>
            <person name="Boedeker C."/>
            <person name="Pinto D."/>
            <person name="Vollmers J."/>
            <person name="Rivas-Marin E."/>
            <person name="Kohn T."/>
            <person name="Peeters S.H."/>
            <person name="Heuer A."/>
            <person name="Rast P."/>
            <person name="Oberbeckmann S."/>
            <person name="Bunk B."/>
            <person name="Jeske O."/>
            <person name="Meyerdierks A."/>
            <person name="Storesund J.E."/>
            <person name="Kallscheuer N."/>
            <person name="Luecker S."/>
            <person name="Lage O.M."/>
            <person name="Pohl T."/>
            <person name="Merkel B.J."/>
            <person name="Hornburger P."/>
            <person name="Mueller R.-W."/>
            <person name="Bruemmer F."/>
            <person name="Labrenz M."/>
            <person name="Spormann A.M."/>
            <person name="Op den Camp H."/>
            <person name="Overmann J."/>
            <person name="Amann R."/>
            <person name="Jetten M.S.M."/>
            <person name="Mascher T."/>
            <person name="Medema M.H."/>
            <person name="Devos D.P."/>
            <person name="Kaster A.-K."/>
            <person name="Ovreas L."/>
            <person name="Rohde M."/>
            <person name="Galperin M.Y."/>
            <person name="Jogler C."/>
        </authorList>
    </citation>
    <scope>NUCLEOTIDE SEQUENCE [LARGE SCALE GENOMIC DNA]</scope>
    <source>
        <strain evidence="9 10">K23_9</strain>
    </source>
</reference>
<evidence type="ECO:0000256" key="5">
    <source>
        <dbReference type="ARBA" id="ARBA00022989"/>
    </source>
</evidence>
<comment type="subcellular location">
    <subcellularLocation>
        <location evidence="1">Membrane</location>
        <topology evidence="1">Multi-pass membrane protein</topology>
    </subcellularLocation>
</comment>
<keyword evidence="3 9" id="KW-0808">Transferase</keyword>
<dbReference type="PANTHER" id="PTHR30576:SF0">
    <property type="entry name" value="UNDECAPRENYL-PHOSPHATE N-ACETYLGALACTOSAMINYL 1-PHOSPHATE TRANSFERASE-RELATED"/>
    <property type="match status" value="1"/>
</dbReference>
<dbReference type="SUPFAM" id="SSF51735">
    <property type="entry name" value="NAD(P)-binding Rossmann-fold domains"/>
    <property type="match status" value="1"/>
</dbReference>